<reference evidence="1 2" key="1">
    <citation type="submission" date="2023-05" db="EMBL/GenBank/DDBJ databases">
        <title>A 100% complete, gapless, phased diploid assembly of the Scenedesmus obliquus UTEX 3031 genome.</title>
        <authorList>
            <person name="Biondi T.C."/>
            <person name="Hanschen E.R."/>
            <person name="Kwon T."/>
            <person name="Eng W."/>
            <person name="Kruse C.P.S."/>
            <person name="Koehler S.I."/>
            <person name="Kunde Y."/>
            <person name="Gleasner C.D."/>
            <person name="You Mak K.T."/>
            <person name="Polle J."/>
            <person name="Hovde B.T."/>
            <person name="Starkenburg S.R."/>
        </authorList>
    </citation>
    <scope>NUCLEOTIDE SEQUENCE [LARGE SCALE GENOMIC DNA]</scope>
    <source>
        <strain evidence="1 2">DOE0152z</strain>
    </source>
</reference>
<dbReference type="Proteomes" id="UP001244341">
    <property type="component" value="Chromosome 9b"/>
</dbReference>
<accession>A0ABY8U9F0</accession>
<dbReference type="EMBL" id="CP126216">
    <property type="protein sequence ID" value="WIA18099.1"/>
    <property type="molecule type" value="Genomic_DNA"/>
</dbReference>
<evidence type="ECO:0000313" key="2">
    <source>
        <dbReference type="Proteomes" id="UP001244341"/>
    </source>
</evidence>
<gene>
    <name evidence="1" type="ORF">OEZ85_009577</name>
</gene>
<evidence type="ECO:0000313" key="1">
    <source>
        <dbReference type="EMBL" id="WIA18099.1"/>
    </source>
</evidence>
<protein>
    <submittedName>
        <fullName evidence="1">Uncharacterized protein</fullName>
    </submittedName>
</protein>
<name>A0ABY8U9F0_TETOB</name>
<keyword evidence="2" id="KW-1185">Reference proteome</keyword>
<organism evidence="1 2">
    <name type="scientific">Tetradesmus obliquus</name>
    <name type="common">Green alga</name>
    <name type="synonym">Acutodesmus obliquus</name>
    <dbReference type="NCBI Taxonomy" id="3088"/>
    <lineage>
        <taxon>Eukaryota</taxon>
        <taxon>Viridiplantae</taxon>
        <taxon>Chlorophyta</taxon>
        <taxon>core chlorophytes</taxon>
        <taxon>Chlorophyceae</taxon>
        <taxon>CS clade</taxon>
        <taxon>Sphaeropleales</taxon>
        <taxon>Scenedesmaceae</taxon>
        <taxon>Tetradesmus</taxon>
    </lineage>
</organism>
<sequence>MMNSVKPGARVIGYQTSGPLPRTAFESIRAAEDRACSQGPCHISGLHVENKGRFEDGDKAGNGTKYELTALRSAEHQQERPGELDRISIWLSDSGLGHFDLDGSDHVSLELQKDLMKAFTTRRFETLLQGLDVPPGIVWAYYCNKTCRLWLAPLVMVSTITWLAPGANALATMLWYRHVMPAAAAEARSVYNQVLSRQLLAELAHLQELRDAAPMMTADEQLSHIRGLTVKQLISNPMSRLEVKLHPEQLQAVTTLVDDMMASIDGPAPHIVKGLDQKRATHKDANMCDEMLYTLAMKMTQVEVVLRNLAMEVKAYQLKEANLKGLP</sequence>
<proteinExistence type="predicted"/>